<keyword evidence="9" id="KW-0808">Transferase</keyword>
<evidence type="ECO:0000256" key="8">
    <source>
        <dbReference type="SAM" id="MobiDB-lite"/>
    </source>
</evidence>
<dbReference type="InterPro" id="IPR015424">
    <property type="entry name" value="PyrdxlP-dep_Trfase"/>
</dbReference>
<gene>
    <name evidence="9" type="ORF">BCV69DRAFT_286048</name>
</gene>
<proteinExistence type="inferred from homology"/>
<evidence type="ECO:0000256" key="2">
    <source>
        <dbReference type="ARBA" id="ARBA00009533"/>
    </source>
</evidence>
<dbReference type="GO" id="GO:0030170">
    <property type="term" value="F:pyridoxal phosphate binding"/>
    <property type="evidence" value="ECO:0007669"/>
    <property type="project" value="InterPro"/>
</dbReference>
<keyword evidence="4 6" id="KW-0663">Pyridoxal phosphate</keyword>
<comment type="cofactor">
    <cofactor evidence="1 6 7">
        <name>pyridoxal 5'-phosphate</name>
        <dbReference type="ChEBI" id="CHEBI:597326"/>
    </cofactor>
</comment>
<sequence length="571" mass="62414">MDIEGFRKAGYAAVDSICDYYAKLQRNELPVASQVQPGFLSKLIPDHAPEDGEPWDLISSDYQSKIMPGITHWQSPSFYAYYPGNATFEGGLADLHAAMISNPGFNWACSPSVTELEIITLDWAARMLGFSEDFLSTSPSGRGGGIILGSASEVAVTVAIGAREKALSLMAEKYPPPSAADGVEMKAATNGAAQDGTHAASLPQDDQSQLDPDAAVAAEDSTSHQAAVVGENATLEAASALAKWRGELTSRLVMYGTTQTHSIGAKAALILGLDFRALEVTAEDGFALRGATLEAALREDEAAGRVPFMLVCSLGTTSSAATDNLDEIVEVAKTRPTLFLHVDAAYAGVALALPEVREKLYPKALQLVDSFSTNYHKWGLVQFDCSPLLIRDRTVLSNALTLTPEFLRTRHGDAGSVLDMRNLQMPLGRRFRSLKLWFVLRSYGLKGFREHLRKDIKLADRFEEELRNDPKFELVAPPAFALRVFRIRKQAANGELSASQLDQLNQLFWEQIQTRSAELLLTQTVLPQVGFCIRFVTGSPWTQEAHVVQAHRVLSECADVTLKQWSEKHQS</sequence>
<evidence type="ECO:0000256" key="5">
    <source>
        <dbReference type="ARBA" id="ARBA00023239"/>
    </source>
</evidence>
<dbReference type="EMBL" id="KZ819321">
    <property type="protein sequence ID" value="PWN23932.1"/>
    <property type="molecule type" value="Genomic_DNA"/>
</dbReference>
<dbReference type="GO" id="GO:0016831">
    <property type="term" value="F:carboxy-lyase activity"/>
    <property type="evidence" value="ECO:0007669"/>
    <property type="project" value="UniProtKB-KW"/>
</dbReference>
<evidence type="ECO:0000256" key="4">
    <source>
        <dbReference type="ARBA" id="ARBA00022898"/>
    </source>
</evidence>
<keyword evidence="10" id="KW-1185">Reference proteome</keyword>
<feature type="region of interest" description="Disordered" evidence="8">
    <location>
        <begin position="191"/>
        <end position="213"/>
    </location>
</feature>
<dbReference type="Gene3D" id="3.90.1150.10">
    <property type="entry name" value="Aspartate Aminotransferase, domain 1"/>
    <property type="match status" value="1"/>
</dbReference>
<feature type="compositionally biased region" description="Low complexity" evidence="8">
    <location>
        <begin position="200"/>
        <end position="213"/>
    </location>
</feature>
<keyword evidence="5 7" id="KW-0456">Lyase</keyword>
<dbReference type="AlphaFoldDB" id="A0A316UFB7"/>
<dbReference type="GO" id="GO:0005737">
    <property type="term" value="C:cytoplasm"/>
    <property type="evidence" value="ECO:0007669"/>
    <property type="project" value="TreeGrafter"/>
</dbReference>
<dbReference type="InterPro" id="IPR002129">
    <property type="entry name" value="PyrdxlP-dep_de-COase"/>
</dbReference>
<dbReference type="PRINTS" id="PR00800">
    <property type="entry name" value="YHDCRBOXLASE"/>
</dbReference>
<reference evidence="9 10" key="1">
    <citation type="journal article" date="2018" name="Mol. Biol. Evol.">
        <title>Broad Genomic Sampling Reveals a Smut Pathogenic Ancestry of the Fungal Clade Ustilaginomycotina.</title>
        <authorList>
            <person name="Kijpornyongpan T."/>
            <person name="Mondo S.J."/>
            <person name="Barry K."/>
            <person name="Sandor L."/>
            <person name="Lee J."/>
            <person name="Lipzen A."/>
            <person name="Pangilinan J."/>
            <person name="LaButti K."/>
            <person name="Hainaut M."/>
            <person name="Henrissat B."/>
            <person name="Grigoriev I.V."/>
            <person name="Spatafora J.W."/>
            <person name="Aime M.C."/>
        </authorList>
    </citation>
    <scope>NUCLEOTIDE SEQUENCE [LARGE SCALE GENOMIC DNA]</scope>
    <source>
        <strain evidence="9 10">MCA 4718</strain>
    </source>
</reference>
<keyword evidence="3" id="KW-0210">Decarboxylase</keyword>
<dbReference type="RefSeq" id="XP_025351092.1">
    <property type="nucleotide sequence ID" value="XM_025493511.1"/>
</dbReference>
<evidence type="ECO:0000256" key="6">
    <source>
        <dbReference type="PIRSR" id="PIRSR602129-50"/>
    </source>
</evidence>
<dbReference type="InterPro" id="IPR015421">
    <property type="entry name" value="PyrdxlP-dep_Trfase_major"/>
</dbReference>
<evidence type="ECO:0000256" key="3">
    <source>
        <dbReference type="ARBA" id="ARBA00022793"/>
    </source>
</evidence>
<dbReference type="SUPFAM" id="SSF53383">
    <property type="entry name" value="PLP-dependent transferases"/>
    <property type="match status" value="1"/>
</dbReference>
<dbReference type="Proteomes" id="UP000245942">
    <property type="component" value="Unassembled WGS sequence"/>
</dbReference>
<dbReference type="PANTHER" id="PTHR11999">
    <property type="entry name" value="GROUP II PYRIDOXAL-5-PHOSPHATE DECARBOXYLASE"/>
    <property type="match status" value="1"/>
</dbReference>
<dbReference type="GO" id="GO:0016740">
    <property type="term" value="F:transferase activity"/>
    <property type="evidence" value="ECO:0007669"/>
    <property type="project" value="UniProtKB-KW"/>
</dbReference>
<dbReference type="PROSITE" id="PS00392">
    <property type="entry name" value="DDC_GAD_HDC_YDC"/>
    <property type="match status" value="1"/>
</dbReference>
<dbReference type="InterPro" id="IPR015422">
    <property type="entry name" value="PyrdxlP-dep_Trfase_small"/>
</dbReference>
<comment type="similarity">
    <text evidence="2 7">Belongs to the group II decarboxylase family.</text>
</comment>
<organism evidence="9 10">
    <name type="scientific">Pseudomicrostroma glucosiphilum</name>
    <dbReference type="NCBI Taxonomy" id="1684307"/>
    <lineage>
        <taxon>Eukaryota</taxon>
        <taxon>Fungi</taxon>
        <taxon>Dikarya</taxon>
        <taxon>Basidiomycota</taxon>
        <taxon>Ustilaginomycotina</taxon>
        <taxon>Exobasidiomycetes</taxon>
        <taxon>Microstromatales</taxon>
        <taxon>Microstromatales incertae sedis</taxon>
        <taxon>Pseudomicrostroma</taxon>
    </lineage>
</organism>
<dbReference type="OrthoDB" id="639767at2759"/>
<dbReference type="Pfam" id="PF00282">
    <property type="entry name" value="Pyridoxal_deC"/>
    <property type="match status" value="2"/>
</dbReference>
<dbReference type="GO" id="GO:0019752">
    <property type="term" value="P:carboxylic acid metabolic process"/>
    <property type="evidence" value="ECO:0007669"/>
    <property type="project" value="InterPro"/>
</dbReference>
<name>A0A316UFB7_9BASI</name>
<evidence type="ECO:0000313" key="10">
    <source>
        <dbReference type="Proteomes" id="UP000245942"/>
    </source>
</evidence>
<dbReference type="InterPro" id="IPR010977">
    <property type="entry name" value="Aromatic_deC"/>
</dbReference>
<dbReference type="InterPro" id="IPR021115">
    <property type="entry name" value="Pyridoxal-P_BS"/>
</dbReference>
<accession>A0A316UFB7</accession>
<dbReference type="GeneID" id="37015245"/>
<evidence type="ECO:0000256" key="1">
    <source>
        <dbReference type="ARBA" id="ARBA00001933"/>
    </source>
</evidence>
<dbReference type="Gene3D" id="3.40.640.10">
    <property type="entry name" value="Type I PLP-dependent aspartate aminotransferase-like (Major domain)"/>
    <property type="match status" value="1"/>
</dbReference>
<evidence type="ECO:0000313" key="9">
    <source>
        <dbReference type="EMBL" id="PWN23932.1"/>
    </source>
</evidence>
<dbReference type="PANTHER" id="PTHR11999:SF70">
    <property type="entry name" value="MIP05841P"/>
    <property type="match status" value="1"/>
</dbReference>
<dbReference type="GO" id="GO:0006520">
    <property type="term" value="P:amino acid metabolic process"/>
    <property type="evidence" value="ECO:0007669"/>
    <property type="project" value="InterPro"/>
</dbReference>
<feature type="modified residue" description="N6-(pyridoxal phosphate)lysine" evidence="6">
    <location>
        <position position="377"/>
    </location>
</feature>
<evidence type="ECO:0000256" key="7">
    <source>
        <dbReference type="RuleBase" id="RU000382"/>
    </source>
</evidence>
<dbReference type="Gene3D" id="1.20.1340.10">
    <property type="entry name" value="dopa decarboxylase, N-terminal domain"/>
    <property type="match status" value="1"/>
</dbReference>
<protein>
    <submittedName>
        <fullName evidence="9">PLP-dependent transferase</fullName>
    </submittedName>
</protein>
<dbReference type="STRING" id="1684307.A0A316UFB7"/>